<feature type="compositionally biased region" description="Polar residues" evidence="1">
    <location>
        <begin position="143"/>
        <end position="155"/>
    </location>
</feature>
<feature type="region of interest" description="Disordered" evidence="1">
    <location>
        <begin position="127"/>
        <end position="155"/>
    </location>
</feature>
<dbReference type="InterPro" id="IPR010982">
    <property type="entry name" value="Lambda_DNA-bd_dom_sf"/>
</dbReference>
<gene>
    <name evidence="3" type="ORF">SIID45300_01449</name>
</gene>
<dbReference type="Proteomes" id="UP001628193">
    <property type="component" value="Unassembled WGS sequence"/>
</dbReference>
<dbReference type="SUPFAM" id="SSF47413">
    <property type="entry name" value="lambda repressor-like DNA-binding domains"/>
    <property type="match status" value="1"/>
</dbReference>
<dbReference type="Pfam" id="PF12844">
    <property type="entry name" value="HTH_19"/>
    <property type="match status" value="1"/>
</dbReference>
<protein>
    <recommendedName>
        <fullName evidence="2">HTH cro/C1-type domain-containing protein</fullName>
    </recommendedName>
</protein>
<accession>A0ABQ0C8C6</accession>
<feature type="domain" description="HTH cro/C1-type" evidence="2">
    <location>
        <begin position="16"/>
        <end position="69"/>
    </location>
</feature>
<name>A0ABQ0C8C6_9PROT</name>
<evidence type="ECO:0000313" key="3">
    <source>
        <dbReference type="EMBL" id="GAB0057128.1"/>
    </source>
</evidence>
<sequence>MNHRNESKNPAFAQRFKSARLHADLTQQELAGQVGISQAAIHKLESGQFGSSRKTVAIAMACRVNPVWLETGVGEMLPFQDKGIEEDSEEGAITGGTNTQLGFVEGELDKMIHTLYALRNQVRRLRNRQRARTRCRKDASQEADATTNTENDVGS</sequence>
<keyword evidence="4" id="KW-1185">Reference proteome</keyword>
<reference evidence="3 4" key="1">
    <citation type="submission" date="2024-05" db="EMBL/GenBank/DDBJ databases">
        <authorList>
            <consortium name="Candidatus Magnetaquicoccaceae bacterium FCR-1 genome sequencing consortium"/>
            <person name="Shimoshige H."/>
            <person name="Shimamura S."/>
            <person name="Taoka A."/>
            <person name="Kobayashi H."/>
            <person name="Maekawa T."/>
        </authorList>
    </citation>
    <scope>NUCLEOTIDE SEQUENCE [LARGE SCALE GENOMIC DNA]</scope>
    <source>
        <strain evidence="3 4">FCR-1</strain>
    </source>
</reference>
<dbReference type="RefSeq" id="WP_420904832.1">
    <property type="nucleotide sequence ID" value="NZ_BAAFGK010000004.1"/>
</dbReference>
<evidence type="ECO:0000256" key="1">
    <source>
        <dbReference type="SAM" id="MobiDB-lite"/>
    </source>
</evidence>
<evidence type="ECO:0000259" key="2">
    <source>
        <dbReference type="PROSITE" id="PS50943"/>
    </source>
</evidence>
<dbReference type="InterPro" id="IPR001387">
    <property type="entry name" value="Cro/C1-type_HTH"/>
</dbReference>
<dbReference type="EMBL" id="BAAFGK010000004">
    <property type="protein sequence ID" value="GAB0057128.1"/>
    <property type="molecule type" value="Genomic_DNA"/>
</dbReference>
<dbReference type="CDD" id="cd00093">
    <property type="entry name" value="HTH_XRE"/>
    <property type="match status" value="1"/>
</dbReference>
<organism evidence="3 4">
    <name type="scientific">Candidatus Magnetaquiglobus chichijimensis</name>
    <dbReference type="NCBI Taxonomy" id="3141448"/>
    <lineage>
        <taxon>Bacteria</taxon>
        <taxon>Pseudomonadati</taxon>
        <taxon>Pseudomonadota</taxon>
        <taxon>Magnetococcia</taxon>
        <taxon>Magnetococcales</taxon>
        <taxon>Candidatus Magnetaquicoccaceae</taxon>
        <taxon>Candidatus Magnetaquiglobus</taxon>
    </lineage>
</organism>
<proteinExistence type="predicted"/>
<dbReference type="SMART" id="SM00530">
    <property type="entry name" value="HTH_XRE"/>
    <property type="match status" value="1"/>
</dbReference>
<comment type="caution">
    <text evidence="3">The sequence shown here is derived from an EMBL/GenBank/DDBJ whole genome shotgun (WGS) entry which is preliminary data.</text>
</comment>
<dbReference type="PROSITE" id="PS50943">
    <property type="entry name" value="HTH_CROC1"/>
    <property type="match status" value="1"/>
</dbReference>
<evidence type="ECO:0000313" key="4">
    <source>
        <dbReference type="Proteomes" id="UP001628193"/>
    </source>
</evidence>
<dbReference type="Gene3D" id="1.10.260.40">
    <property type="entry name" value="lambda repressor-like DNA-binding domains"/>
    <property type="match status" value="1"/>
</dbReference>
<reference evidence="3 4" key="2">
    <citation type="submission" date="2024-09" db="EMBL/GenBank/DDBJ databases">
        <title>Draft genome sequence of Candidatus Magnetaquicoccaceae bacterium FCR-1.</title>
        <authorList>
            <person name="Shimoshige H."/>
            <person name="Shimamura S."/>
            <person name="Taoka A."/>
            <person name="Kobayashi H."/>
            <person name="Maekawa T."/>
        </authorList>
    </citation>
    <scope>NUCLEOTIDE SEQUENCE [LARGE SCALE GENOMIC DNA]</scope>
    <source>
        <strain evidence="3 4">FCR-1</strain>
    </source>
</reference>